<dbReference type="AlphaFoldDB" id="A0A4C1YGD6"/>
<organism evidence="3 4">
    <name type="scientific">Eumeta variegata</name>
    <name type="common">Bagworm moth</name>
    <name type="synonym">Eumeta japonica</name>
    <dbReference type="NCBI Taxonomy" id="151549"/>
    <lineage>
        <taxon>Eukaryota</taxon>
        <taxon>Metazoa</taxon>
        <taxon>Ecdysozoa</taxon>
        <taxon>Arthropoda</taxon>
        <taxon>Hexapoda</taxon>
        <taxon>Insecta</taxon>
        <taxon>Pterygota</taxon>
        <taxon>Neoptera</taxon>
        <taxon>Endopterygota</taxon>
        <taxon>Lepidoptera</taxon>
        <taxon>Glossata</taxon>
        <taxon>Ditrysia</taxon>
        <taxon>Tineoidea</taxon>
        <taxon>Psychidae</taxon>
        <taxon>Oiketicinae</taxon>
        <taxon>Eumeta</taxon>
    </lineage>
</organism>
<name>A0A4C1YGD6_EUMVA</name>
<gene>
    <name evidence="3" type="ORF">EVAR_57402_1</name>
</gene>
<evidence type="ECO:0000256" key="1">
    <source>
        <dbReference type="SAM" id="MobiDB-lite"/>
    </source>
</evidence>
<dbReference type="Proteomes" id="UP000299102">
    <property type="component" value="Unassembled WGS sequence"/>
</dbReference>
<protein>
    <submittedName>
        <fullName evidence="3">Uncharacterized protein</fullName>
    </submittedName>
</protein>
<evidence type="ECO:0000313" key="3">
    <source>
        <dbReference type="EMBL" id="GBP73507.1"/>
    </source>
</evidence>
<feature type="transmembrane region" description="Helical" evidence="2">
    <location>
        <begin position="171"/>
        <end position="195"/>
    </location>
</feature>
<dbReference type="EMBL" id="BGZK01001176">
    <property type="protein sequence ID" value="GBP73507.1"/>
    <property type="molecule type" value="Genomic_DNA"/>
</dbReference>
<comment type="caution">
    <text evidence="3">The sequence shown here is derived from an EMBL/GenBank/DDBJ whole genome shotgun (WGS) entry which is preliminary data.</text>
</comment>
<proteinExistence type="predicted"/>
<keyword evidence="4" id="KW-1185">Reference proteome</keyword>
<reference evidence="3 4" key="1">
    <citation type="journal article" date="2019" name="Commun. Biol.">
        <title>The bagworm genome reveals a unique fibroin gene that provides high tensile strength.</title>
        <authorList>
            <person name="Kono N."/>
            <person name="Nakamura H."/>
            <person name="Ohtoshi R."/>
            <person name="Tomita M."/>
            <person name="Numata K."/>
            <person name="Arakawa K."/>
        </authorList>
    </citation>
    <scope>NUCLEOTIDE SEQUENCE [LARGE SCALE GENOMIC DNA]</scope>
</reference>
<evidence type="ECO:0000313" key="4">
    <source>
        <dbReference type="Proteomes" id="UP000299102"/>
    </source>
</evidence>
<sequence>MGRRKFGRACVFEYEFRVFSTRAHAVVELSCISSVGGRSGGDFNHPITKNSIRQGAWTYDTAFHTGLVQSGRSAPESAIKKCRKVPQKECEEKPTLQKVRYDAVGCIVCLGPAAGPWARASGRAAVRRRPPHRAAPPPPLGRGPQTGKLSRKRLHFPCIIRDGPKRKTMRLWARVLGAYTLLLLPLATGHLNVLISQAEVMKLLGE</sequence>
<keyword evidence="2" id="KW-0472">Membrane</keyword>
<keyword evidence="2" id="KW-0812">Transmembrane</keyword>
<evidence type="ECO:0000256" key="2">
    <source>
        <dbReference type="SAM" id="Phobius"/>
    </source>
</evidence>
<feature type="region of interest" description="Disordered" evidence="1">
    <location>
        <begin position="121"/>
        <end position="149"/>
    </location>
</feature>
<keyword evidence="2" id="KW-1133">Transmembrane helix</keyword>
<accession>A0A4C1YGD6</accession>